<sequence>MIVHPSSPIQTLQFEPTTKAIGAQLTPLSEFRFFAYDFRSRPYSKSTRPVRAFAVTLPWFSVAGSSRDLCQSPRIPQSAGIWGVFEMIRPEFPPTLSISPRIPLFSGPVGRNSAQNSRPLKANTLARYETLVLLIAAQTDVVAAIQVGLVRGRFVEIKTARQAIAAVTQGGLVGRALRMCSTGSDWVDWLLSGSVVYGTW</sequence>
<organism evidence="2 4">
    <name type="scientific">Favolaschia claudopus</name>
    <dbReference type="NCBI Taxonomy" id="2862362"/>
    <lineage>
        <taxon>Eukaryota</taxon>
        <taxon>Fungi</taxon>
        <taxon>Dikarya</taxon>
        <taxon>Basidiomycota</taxon>
        <taxon>Agaricomycotina</taxon>
        <taxon>Agaricomycetes</taxon>
        <taxon>Agaricomycetidae</taxon>
        <taxon>Agaricales</taxon>
        <taxon>Marasmiineae</taxon>
        <taxon>Mycenaceae</taxon>
        <taxon>Favolaschia</taxon>
    </lineage>
</organism>
<evidence type="ECO:0000313" key="2">
    <source>
        <dbReference type="EMBL" id="KAK6969411.1"/>
    </source>
</evidence>
<dbReference type="EMBL" id="JAWWNJ010000226">
    <property type="protein sequence ID" value="KAK6969410.1"/>
    <property type="molecule type" value="Genomic_DNA"/>
</dbReference>
<dbReference type="Proteomes" id="UP001362999">
    <property type="component" value="Unassembled WGS sequence"/>
</dbReference>
<evidence type="ECO:0000313" key="4">
    <source>
        <dbReference type="Proteomes" id="UP001362999"/>
    </source>
</evidence>
<name>A0AAV9Z315_9AGAR</name>
<evidence type="ECO:0000313" key="3">
    <source>
        <dbReference type="EMBL" id="KAK6969412.1"/>
    </source>
</evidence>
<protein>
    <submittedName>
        <fullName evidence="2">Uncharacterized protein</fullName>
    </submittedName>
</protein>
<gene>
    <name evidence="1" type="ORF">R3P38DRAFT_2814566</name>
    <name evidence="2" type="ORF">R3P38DRAFT_2814567</name>
    <name evidence="3" type="ORF">R3P38DRAFT_2814568</name>
</gene>
<reference evidence="2 4" key="1">
    <citation type="journal article" date="2024" name="J Genomics">
        <title>Draft genome sequencing and assembly of Favolaschia claudopus CIRM-BRFM 2984 isolated from oak limbs.</title>
        <authorList>
            <person name="Navarro D."/>
            <person name="Drula E."/>
            <person name="Chaduli D."/>
            <person name="Cazenave R."/>
            <person name="Ahrendt S."/>
            <person name="Wang J."/>
            <person name="Lipzen A."/>
            <person name="Daum C."/>
            <person name="Barry K."/>
            <person name="Grigoriev I.V."/>
            <person name="Favel A."/>
            <person name="Rosso M.N."/>
            <person name="Martin F."/>
        </authorList>
    </citation>
    <scope>NUCLEOTIDE SEQUENCE [LARGE SCALE GENOMIC DNA]</scope>
    <source>
        <strain evidence="2 4">CIRM-BRFM 2984</strain>
    </source>
</reference>
<evidence type="ECO:0000313" key="1">
    <source>
        <dbReference type="EMBL" id="KAK6969410.1"/>
    </source>
</evidence>
<dbReference type="AlphaFoldDB" id="A0AAV9Z315"/>
<dbReference type="EMBL" id="JAWWNJ010000226">
    <property type="protein sequence ID" value="KAK6969411.1"/>
    <property type="molecule type" value="Genomic_DNA"/>
</dbReference>
<proteinExistence type="predicted"/>
<dbReference type="EMBL" id="JAWWNJ010000226">
    <property type="protein sequence ID" value="KAK6969412.1"/>
    <property type="molecule type" value="Genomic_DNA"/>
</dbReference>
<comment type="caution">
    <text evidence="2">The sequence shown here is derived from an EMBL/GenBank/DDBJ whole genome shotgun (WGS) entry which is preliminary data.</text>
</comment>
<accession>A0AAV9Z315</accession>
<keyword evidence="4" id="KW-1185">Reference proteome</keyword>